<dbReference type="EMBL" id="JACJID010000001">
    <property type="protein sequence ID" value="MBA8924739.1"/>
    <property type="molecule type" value="Genomic_DNA"/>
</dbReference>
<dbReference type="InterPro" id="IPR029038">
    <property type="entry name" value="MetRS_Zn"/>
</dbReference>
<evidence type="ECO:0000256" key="7">
    <source>
        <dbReference type="RuleBase" id="RU363039"/>
    </source>
</evidence>
<keyword evidence="10" id="KW-1185">Reference proteome</keyword>
<evidence type="ECO:0000259" key="8">
    <source>
        <dbReference type="Pfam" id="PF09334"/>
    </source>
</evidence>
<dbReference type="InterPro" id="IPR001412">
    <property type="entry name" value="aa-tRNA-synth_I_CS"/>
</dbReference>
<dbReference type="PANTHER" id="PTHR45765">
    <property type="entry name" value="METHIONINE--TRNA LIGASE"/>
    <property type="match status" value="1"/>
</dbReference>
<evidence type="ECO:0000256" key="2">
    <source>
        <dbReference type="ARBA" id="ARBA00022741"/>
    </source>
</evidence>
<reference evidence="9 10" key="1">
    <citation type="submission" date="2020-08" db="EMBL/GenBank/DDBJ databases">
        <title>Genomic Encyclopedia of Archaeal and Bacterial Type Strains, Phase II (KMG-II): from individual species to whole genera.</title>
        <authorList>
            <person name="Goeker M."/>
        </authorList>
    </citation>
    <scope>NUCLEOTIDE SEQUENCE [LARGE SCALE GENOMIC DNA]</scope>
    <source>
        <strain evidence="9 10">DSM 43850</strain>
    </source>
</reference>
<dbReference type="PROSITE" id="PS00178">
    <property type="entry name" value="AA_TRNA_LIGASE_I"/>
    <property type="match status" value="1"/>
</dbReference>
<name>A0ABR6BCZ4_9PSEU</name>
<dbReference type="Gene3D" id="2.20.28.20">
    <property type="entry name" value="Methionyl-tRNA synthetase, Zn-domain"/>
    <property type="match status" value="1"/>
</dbReference>
<evidence type="ECO:0000256" key="3">
    <source>
        <dbReference type="ARBA" id="ARBA00022840"/>
    </source>
</evidence>
<dbReference type="InterPro" id="IPR023458">
    <property type="entry name" value="Met-tRNA_ligase_1"/>
</dbReference>
<keyword evidence="5 7" id="KW-0030">Aminoacyl-tRNA synthetase</keyword>
<keyword evidence="4 7" id="KW-0648">Protein biosynthesis</keyword>
<gene>
    <name evidence="9" type="ORF">BC739_001936</name>
</gene>
<organism evidence="9 10">
    <name type="scientific">Kutzneria viridogrisea</name>
    <dbReference type="NCBI Taxonomy" id="47990"/>
    <lineage>
        <taxon>Bacteria</taxon>
        <taxon>Bacillati</taxon>
        <taxon>Actinomycetota</taxon>
        <taxon>Actinomycetes</taxon>
        <taxon>Pseudonocardiales</taxon>
        <taxon>Pseudonocardiaceae</taxon>
        <taxon>Kutzneria</taxon>
    </lineage>
</organism>
<evidence type="ECO:0000256" key="4">
    <source>
        <dbReference type="ARBA" id="ARBA00022917"/>
    </source>
</evidence>
<comment type="caution">
    <text evidence="9">The sequence shown here is derived from an EMBL/GenBank/DDBJ whole genome shotgun (WGS) entry which is preliminary data.</text>
</comment>
<comment type="similarity">
    <text evidence="7">Belongs to the class-I aminoacyl-tRNA synthetase family.</text>
</comment>
<evidence type="ECO:0000313" key="10">
    <source>
        <dbReference type="Proteomes" id="UP000517916"/>
    </source>
</evidence>
<keyword evidence="1 7" id="KW-0436">Ligase</keyword>
<dbReference type="SUPFAM" id="SSF52374">
    <property type="entry name" value="Nucleotidylyl transferase"/>
    <property type="match status" value="1"/>
</dbReference>
<dbReference type="GO" id="GO:0004825">
    <property type="term" value="F:methionine-tRNA ligase activity"/>
    <property type="evidence" value="ECO:0007669"/>
    <property type="project" value="UniProtKB-EC"/>
</dbReference>
<evidence type="ECO:0000256" key="5">
    <source>
        <dbReference type="ARBA" id="ARBA00023146"/>
    </source>
</evidence>
<protein>
    <submittedName>
        <fullName evidence="9">Methionyl-tRNA synthetase</fullName>
        <ecNumber evidence="9">6.1.1.10</ecNumber>
    </submittedName>
</protein>
<keyword evidence="2 7" id="KW-0547">Nucleotide-binding</keyword>
<evidence type="ECO:0000256" key="6">
    <source>
        <dbReference type="ARBA" id="ARBA00047364"/>
    </source>
</evidence>
<sequence length="472" mass="52621">MRRFLVTATPPTTNGDLHVGHLSGPYLGADVFCRAQRLLGNQARYVSGGDDHQTYVVTTAQAVEQAPEVLAARCTEQIRETLRLAEIELDAFTSPDRAYLRHVRGFFTELYQRGKLVRRTWRFPYCQRTGRYLLEAFVTGYCPECFAATCGAICETCGHPNDVDSLLYGQSTGVRAAAEVEQREVPILVLPLEDYREQFVRFYAEHRDTMRPRVLGFVREMLSRPLPDFPVTYPADWGVSVPLAGFGGQVFNVWAEMLPGLTHMAGIAGADWQAGSGYELVQFLGYDNTFYFSLAHLGLALAHGGLLTPTAIITNEFYHLDGSKFSTSRRHLIWARDLLVKHGADSARFYLALHNPEQQTANFTEAEFVKAVDAGLREPLARVEAALAGHHPVDGPEPALLRRYRHRMRRAYALETFSLRQAAQSTANLLALLAARASTDPDLAWHGLRAIAVLAGPLLPGLTERLRTRYAT</sequence>
<accession>A0ABR6BCZ4</accession>
<dbReference type="Pfam" id="PF09334">
    <property type="entry name" value="tRNA-synt_1g"/>
    <property type="match status" value="1"/>
</dbReference>
<feature type="domain" description="Methionyl/Leucyl tRNA synthetase" evidence="8">
    <location>
        <begin position="5"/>
        <end position="378"/>
    </location>
</feature>
<dbReference type="PANTHER" id="PTHR45765:SF1">
    <property type="entry name" value="METHIONINE--TRNA LIGASE, CYTOPLASMIC"/>
    <property type="match status" value="1"/>
</dbReference>
<dbReference type="EC" id="6.1.1.10" evidence="9"/>
<evidence type="ECO:0000313" key="9">
    <source>
        <dbReference type="EMBL" id="MBA8924739.1"/>
    </source>
</evidence>
<evidence type="ECO:0000256" key="1">
    <source>
        <dbReference type="ARBA" id="ARBA00022598"/>
    </source>
</evidence>
<proteinExistence type="inferred from homology"/>
<dbReference type="InterPro" id="IPR015413">
    <property type="entry name" value="Methionyl/Leucyl_tRNA_Synth"/>
</dbReference>
<dbReference type="InterPro" id="IPR014729">
    <property type="entry name" value="Rossmann-like_a/b/a_fold"/>
</dbReference>
<dbReference type="RefSeq" id="WP_182836917.1">
    <property type="nucleotide sequence ID" value="NZ_BAAABQ010000001.1"/>
</dbReference>
<keyword evidence="3 7" id="KW-0067">ATP-binding</keyword>
<dbReference type="Gene3D" id="3.40.50.620">
    <property type="entry name" value="HUPs"/>
    <property type="match status" value="1"/>
</dbReference>
<comment type="catalytic activity">
    <reaction evidence="6">
        <text>tRNA(Met) + L-methionine + ATP = L-methionyl-tRNA(Met) + AMP + diphosphate</text>
        <dbReference type="Rhea" id="RHEA:13481"/>
        <dbReference type="Rhea" id="RHEA-COMP:9667"/>
        <dbReference type="Rhea" id="RHEA-COMP:9698"/>
        <dbReference type="ChEBI" id="CHEBI:30616"/>
        <dbReference type="ChEBI" id="CHEBI:33019"/>
        <dbReference type="ChEBI" id="CHEBI:57844"/>
        <dbReference type="ChEBI" id="CHEBI:78442"/>
        <dbReference type="ChEBI" id="CHEBI:78530"/>
        <dbReference type="ChEBI" id="CHEBI:456215"/>
        <dbReference type="EC" id="6.1.1.10"/>
    </reaction>
</comment>
<dbReference type="Proteomes" id="UP000517916">
    <property type="component" value="Unassembled WGS sequence"/>
</dbReference>